<keyword evidence="5" id="KW-1185">Reference proteome</keyword>
<dbReference type="InterPro" id="IPR036388">
    <property type="entry name" value="WH-like_DNA-bd_sf"/>
</dbReference>
<dbReference type="EMBL" id="BQKY01000007">
    <property type="protein sequence ID" value="GJN90558.1"/>
    <property type="molecule type" value="Genomic_DNA"/>
</dbReference>
<dbReference type="InterPro" id="IPR052520">
    <property type="entry name" value="ATL_DNA_repair"/>
</dbReference>
<feature type="domain" description="Methylated-DNA-[protein]-cysteine S-methyltransferase DNA binding" evidence="3">
    <location>
        <begin position="38"/>
        <end position="84"/>
    </location>
</feature>
<organism evidence="4 5">
    <name type="scientific">Rhodotorula paludigena</name>
    <dbReference type="NCBI Taxonomy" id="86838"/>
    <lineage>
        <taxon>Eukaryota</taxon>
        <taxon>Fungi</taxon>
        <taxon>Dikarya</taxon>
        <taxon>Basidiomycota</taxon>
        <taxon>Pucciniomycotina</taxon>
        <taxon>Microbotryomycetes</taxon>
        <taxon>Sporidiobolales</taxon>
        <taxon>Sporidiobolaceae</taxon>
        <taxon>Rhodotorula</taxon>
    </lineage>
</organism>
<sequence length="199" mass="20536">MPAERTPRRRAVGPASPPPEVPGGGAADHDDDSSFRRDFNAAVYDCVRRIPEGKVASYGQIAKLIGHPRHSRMVGAALKALPRRFANPYLPQSPSSSSSSSEDGAVLPAPEPNPDFTPWHRVVSSSGLISPRGNPAATARQAEWLEAEGVVVRGGPGAPAGPGGGGGLHAAQEAGDAFGLGAQVQGGGRVSMTTYAWKT</sequence>
<dbReference type="AlphaFoldDB" id="A0AAV5GK16"/>
<dbReference type="GO" id="GO:0003824">
    <property type="term" value="F:catalytic activity"/>
    <property type="evidence" value="ECO:0007669"/>
    <property type="project" value="InterPro"/>
</dbReference>
<dbReference type="GO" id="GO:0006281">
    <property type="term" value="P:DNA repair"/>
    <property type="evidence" value="ECO:0007669"/>
    <property type="project" value="InterPro"/>
</dbReference>
<dbReference type="CDD" id="cd06445">
    <property type="entry name" value="ATase"/>
    <property type="match status" value="1"/>
</dbReference>
<evidence type="ECO:0000313" key="5">
    <source>
        <dbReference type="Proteomes" id="UP001342314"/>
    </source>
</evidence>
<feature type="region of interest" description="Disordered" evidence="2">
    <location>
        <begin position="1"/>
        <end position="34"/>
    </location>
</feature>
<evidence type="ECO:0000256" key="2">
    <source>
        <dbReference type="SAM" id="MobiDB-lite"/>
    </source>
</evidence>
<dbReference type="Proteomes" id="UP001342314">
    <property type="component" value="Unassembled WGS sequence"/>
</dbReference>
<evidence type="ECO:0000313" key="4">
    <source>
        <dbReference type="EMBL" id="GJN90558.1"/>
    </source>
</evidence>
<evidence type="ECO:0000259" key="3">
    <source>
        <dbReference type="Pfam" id="PF01035"/>
    </source>
</evidence>
<dbReference type="PANTHER" id="PTHR42942">
    <property type="entry name" value="6-O-METHYLGUANINE DNA METHYLTRANSFERASE"/>
    <property type="match status" value="1"/>
</dbReference>
<evidence type="ECO:0000256" key="1">
    <source>
        <dbReference type="ARBA" id="ARBA00022763"/>
    </source>
</evidence>
<accession>A0AAV5GK16</accession>
<dbReference type="Gene3D" id="1.10.10.10">
    <property type="entry name" value="Winged helix-like DNA-binding domain superfamily/Winged helix DNA-binding domain"/>
    <property type="match status" value="1"/>
</dbReference>
<dbReference type="InterPro" id="IPR036217">
    <property type="entry name" value="MethylDNA_cys_MeTrfase_DNAb"/>
</dbReference>
<dbReference type="Pfam" id="PF01035">
    <property type="entry name" value="DNA_binding_1"/>
    <property type="match status" value="1"/>
</dbReference>
<gene>
    <name evidence="4" type="ORF">Rhopal_003570-T1</name>
</gene>
<feature type="region of interest" description="Disordered" evidence="2">
    <location>
        <begin position="88"/>
        <end position="117"/>
    </location>
</feature>
<comment type="caution">
    <text evidence="4">The sequence shown here is derived from an EMBL/GenBank/DDBJ whole genome shotgun (WGS) entry which is preliminary data.</text>
</comment>
<proteinExistence type="predicted"/>
<dbReference type="PANTHER" id="PTHR42942:SF1">
    <property type="entry name" value="ALKYLTRANSFERASE-LIKE PROTEIN 1"/>
    <property type="match status" value="1"/>
</dbReference>
<name>A0AAV5GK16_9BASI</name>
<dbReference type="InterPro" id="IPR014048">
    <property type="entry name" value="MethylDNA_cys_MeTrfase_DNA-bd"/>
</dbReference>
<reference evidence="4 5" key="1">
    <citation type="submission" date="2021-12" db="EMBL/GenBank/DDBJ databases">
        <title>High titer production of polyol ester of fatty acids by Rhodotorula paludigena BS15 towards product separation-free biomass refinery.</title>
        <authorList>
            <person name="Mano J."/>
            <person name="Ono H."/>
            <person name="Tanaka T."/>
            <person name="Naito K."/>
            <person name="Sushida H."/>
            <person name="Ike M."/>
            <person name="Tokuyasu K."/>
            <person name="Kitaoka M."/>
        </authorList>
    </citation>
    <scope>NUCLEOTIDE SEQUENCE [LARGE SCALE GENOMIC DNA]</scope>
    <source>
        <strain evidence="4 5">BS15</strain>
    </source>
</reference>
<dbReference type="SUPFAM" id="SSF46767">
    <property type="entry name" value="Methylated DNA-protein cysteine methyltransferase, C-terminal domain"/>
    <property type="match status" value="1"/>
</dbReference>
<keyword evidence="1" id="KW-0227">DNA damage</keyword>
<protein>
    <recommendedName>
        <fullName evidence="3">Methylated-DNA-[protein]-cysteine S-methyltransferase DNA binding domain-containing protein</fullName>
    </recommendedName>
</protein>